<sequence length="899" mass="95249">MPHTPPPTLVGRRDEWAAVSALLDGRTRVLLVEGEAGVGKSTLLAAAVGAATAAGLRVHRARPTQTEARFAYAGLADLLDGPLPELPSVQRHALEVALRRVEAETPLDAHAVTLATVACLSGAALLVVDDLPWLDAPTAEVVGGAVRRLADAPVRVLLARRSTRPGDLPWDLDRQLPPATVGRLWLGGLDPDTVHELLTERLGGRFGRSEVAQIHAISGGNPYYALQVARAQRDRGDAAPLPQPLTSFVTDRLDALRPEEHDVLRVAATLAVPTVQRLRAAHDRADEALAGVEAAGLLTVAADGRLGFDHPLVASVVYRQGTPADRRALHRRLAEVEPEPEARARHLALGTVGPDERVARSLVTAAGDARLRGAYGVAAELLALALERGAPDRPRHAVRLADCLVNLGDAAAAAETVDGVLADLEPGPLRAEALLLRGTAAWYRGDVTAARDDLRAAADDAATVAVLLGRIYYRLAIFCDDDAPLALDYSLRAIVALDGTTDRDALSGALCNAFYSEVTLGREPRPDLLTRALSLESPAGSPDQSTIPGIWYLALDRVDDARERFRTLLRRDRARGDLSAESDLLTRLAETELHAGNWAAAREHAEAAVRSARLLGDSTADPSIRQRLLLDAYEGRLAEVGPVVEARAAALAAADDRLLATAYLAVAAFVASSAGDRDAVLRITAESAGHLSAIGMVEPVGRLDPMAERMEALAVTDPDAAATALDVVARRLAVVPRPWLRAAWCRAAAEVAFARGDVAAALDLAEPPPDALPFDRARTLLTRGALLRRARRNTDAAVALEAAEETFTRLGAPAWARRTAEERARLGLRHAGGAELTPSEVRVARLAASGATNRQVAAAMAISPKTVEAHLARVYRKLGIRSRAELGAAVAAGTVPEQS</sequence>
<dbReference type="SMART" id="SM00421">
    <property type="entry name" value="HTH_LUXR"/>
    <property type="match status" value="1"/>
</dbReference>
<dbReference type="CDD" id="cd06170">
    <property type="entry name" value="LuxR_C_like"/>
    <property type="match status" value="1"/>
</dbReference>
<comment type="caution">
    <text evidence="4">The sequence shown here is derived from an EMBL/GenBank/DDBJ whole genome shotgun (WGS) entry which is preliminary data.</text>
</comment>
<dbReference type="PANTHER" id="PTHR16305:SF35">
    <property type="entry name" value="TRANSCRIPTIONAL ACTIVATOR DOMAIN"/>
    <property type="match status" value="1"/>
</dbReference>
<gene>
    <name evidence="4" type="ORF">Voc01_033910</name>
</gene>
<dbReference type="Gene3D" id="1.25.40.10">
    <property type="entry name" value="Tetratricopeptide repeat domain"/>
    <property type="match status" value="2"/>
</dbReference>
<evidence type="ECO:0000256" key="2">
    <source>
        <dbReference type="ARBA" id="ARBA00022840"/>
    </source>
</evidence>
<dbReference type="GO" id="GO:0005737">
    <property type="term" value="C:cytoplasm"/>
    <property type="evidence" value="ECO:0007669"/>
    <property type="project" value="TreeGrafter"/>
</dbReference>
<organism evidence="4 5">
    <name type="scientific">Virgisporangium ochraceum</name>
    <dbReference type="NCBI Taxonomy" id="65505"/>
    <lineage>
        <taxon>Bacteria</taxon>
        <taxon>Bacillati</taxon>
        <taxon>Actinomycetota</taxon>
        <taxon>Actinomycetes</taxon>
        <taxon>Micromonosporales</taxon>
        <taxon>Micromonosporaceae</taxon>
        <taxon>Virgisporangium</taxon>
    </lineage>
</organism>
<dbReference type="GO" id="GO:0006355">
    <property type="term" value="P:regulation of DNA-templated transcription"/>
    <property type="evidence" value="ECO:0007669"/>
    <property type="project" value="InterPro"/>
</dbReference>
<dbReference type="Pfam" id="PF13191">
    <property type="entry name" value="AAA_16"/>
    <property type="match status" value="1"/>
</dbReference>
<dbReference type="SUPFAM" id="SSF48452">
    <property type="entry name" value="TPR-like"/>
    <property type="match status" value="1"/>
</dbReference>
<dbReference type="RefSeq" id="WP_203928427.1">
    <property type="nucleotide sequence ID" value="NZ_BOPH01000043.1"/>
</dbReference>
<dbReference type="PANTHER" id="PTHR16305">
    <property type="entry name" value="TESTICULAR SOLUBLE ADENYLYL CYCLASE"/>
    <property type="match status" value="1"/>
</dbReference>
<evidence type="ECO:0000313" key="4">
    <source>
        <dbReference type="EMBL" id="GIJ68474.1"/>
    </source>
</evidence>
<dbReference type="Proteomes" id="UP000635606">
    <property type="component" value="Unassembled WGS sequence"/>
</dbReference>
<dbReference type="InterPro" id="IPR011990">
    <property type="entry name" value="TPR-like_helical_dom_sf"/>
</dbReference>
<dbReference type="InterPro" id="IPR041664">
    <property type="entry name" value="AAA_16"/>
</dbReference>
<proteinExistence type="predicted"/>
<dbReference type="InterPro" id="IPR000792">
    <property type="entry name" value="Tscrpt_reg_LuxR_C"/>
</dbReference>
<evidence type="ECO:0000313" key="5">
    <source>
        <dbReference type="Proteomes" id="UP000635606"/>
    </source>
</evidence>
<dbReference type="PROSITE" id="PS50043">
    <property type="entry name" value="HTH_LUXR_2"/>
    <property type="match status" value="1"/>
</dbReference>
<accession>A0A8J3ZRA5</accession>
<evidence type="ECO:0000256" key="1">
    <source>
        <dbReference type="ARBA" id="ARBA00022741"/>
    </source>
</evidence>
<dbReference type="InterPro" id="IPR016032">
    <property type="entry name" value="Sig_transdc_resp-reg_C-effctor"/>
</dbReference>
<keyword evidence="2" id="KW-0067">ATP-binding</keyword>
<dbReference type="EMBL" id="BOPH01000043">
    <property type="protein sequence ID" value="GIJ68474.1"/>
    <property type="molecule type" value="Genomic_DNA"/>
</dbReference>
<name>A0A8J3ZRA5_9ACTN</name>
<protein>
    <submittedName>
        <fullName evidence="4">Transcriptional regulator</fullName>
    </submittedName>
</protein>
<dbReference type="GO" id="GO:0004016">
    <property type="term" value="F:adenylate cyclase activity"/>
    <property type="evidence" value="ECO:0007669"/>
    <property type="project" value="TreeGrafter"/>
</dbReference>
<dbReference type="GO" id="GO:0005524">
    <property type="term" value="F:ATP binding"/>
    <property type="evidence" value="ECO:0007669"/>
    <property type="project" value="UniProtKB-KW"/>
</dbReference>
<dbReference type="Pfam" id="PF00196">
    <property type="entry name" value="GerE"/>
    <property type="match status" value="1"/>
</dbReference>
<feature type="domain" description="HTH luxR-type" evidence="3">
    <location>
        <begin position="829"/>
        <end position="894"/>
    </location>
</feature>
<dbReference type="PRINTS" id="PR00038">
    <property type="entry name" value="HTHLUXR"/>
</dbReference>
<keyword evidence="5" id="KW-1185">Reference proteome</keyword>
<dbReference type="SUPFAM" id="SSF52540">
    <property type="entry name" value="P-loop containing nucleoside triphosphate hydrolases"/>
    <property type="match status" value="1"/>
</dbReference>
<evidence type="ECO:0000259" key="3">
    <source>
        <dbReference type="PROSITE" id="PS50043"/>
    </source>
</evidence>
<dbReference type="InterPro" id="IPR036388">
    <property type="entry name" value="WH-like_DNA-bd_sf"/>
</dbReference>
<dbReference type="SUPFAM" id="SSF46894">
    <property type="entry name" value="C-terminal effector domain of the bipartite response regulators"/>
    <property type="match status" value="1"/>
</dbReference>
<dbReference type="PROSITE" id="PS00622">
    <property type="entry name" value="HTH_LUXR_1"/>
    <property type="match status" value="1"/>
</dbReference>
<keyword evidence="1" id="KW-0547">Nucleotide-binding</keyword>
<dbReference type="AlphaFoldDB" id="A0A8J3ZRA5"/>
<dbReference type="GO" id="GO:0003677">
    <property type="term" value="F:DNA binding"/>
    <property type="evidence" value="ECO:0007669"/>
    <property type="project" value="InterPro"/>
</dbReference>
<reference evidence="4" key="1">
    <citation type="submission" date="2021-01" db="EMBL/GenBank/DDBJ databases">
        <title>Whole genome shotgun sequence of Virgisporangium ochraceum NBRC 16418.</title>
        <authorList>
            <person name="Komaki H."/>
            <person name="Tamura T."/>
        </authorList>
    </citation>
    <scope>NUCLEOTIDE SEQUENCE</scope>
    <source>
        <strain evidence="4">NBRC 16418</strain>
    </source>
</reference>
<dbReference type="InterPro" id="IPR027417">
    <property type="entry name" value="P-loop_NTPase"/>
</dbReference>
<dbReference type="Gene3D" id="1.10.10.10">
    <property type="entry name" value="Winged helix-like DNA-binding domain superfamily/Winged helix DNA-binding domain"/>
    <property type="match status" value="1"/>
</dbReference>